<evidence type="ECO:0000259" key="3">
    <source>
        <dbReference type="Pfam" id="PF00144"/>
    </source>
</evidence>
<accession>A0A6A6HFD5</accession>
<dbReference type="SUPFAM" id="SSF56601">
    <property type="entry name" value="beta-lactamase/transpeptidase-like"/>
    <property type="match status" value="1"/>
</dbReference>
<dbReference type="EMBL" id="ML991784">
    <property type="protein sequence ID" value="KAF2236569.1"/>
    <property type="molecule type" value="Genomic_DNA"/>
</dbReference>
<proteinExistence type="inferred from homology"/>
<dbReference type="InterPro" id="IPR050491">
    <property type="entry name" value="AmpC-like"/>
</dbReference>
<feature type="region of interest" description="Disordered" evidence="2">
    <location>
        <begin position="383"/>
        <end position="404"/>
    </location>
</feature>
<feature type="compositionally biased region" description="Basic and acidic residues" evidence="2">
    <location>
        <begin position="386"/>
        <end position="397"/>
    </location>
</feature>
<dbReference type="InterPro" id="IPR012338">
    <property type="entry name" value="Beta-lactam/transpept-like"/>
</dbReference>
<evidence type="ECO:0000313" key="6">
    <source>
        <dbReference type="Proteomes" id="UP000800092"/>
    </source>
</evidence>
<evidence type="ECO:0000256" key="2">
    <source>
        <dbReference type="SAM" id="MobiDB-lite"/>
    </source>
</evidence>
<sequence>MDLLNSPGFTAHVEELLEQWHVPGLAIAIIQNDITVSRGFGRASLNPAKPCTPDTLFNIASSSKSLTAASVALLVADNEKYPHVQWDAKMSSLLPDDFVMSEENYTANVTVEDMLSHRTGLPAHDSSYLGIKAAQPDTAQSIARNVRNLQISAPIRSKYMYNNLMFTIASYLVEKMSGLSFAEFLRSRFFGPIGMNSTRLQPEAARAAGLSDRIATPYVWDEDKNTYKPIEILQSPEDQGAGSIITSVNDYIKWVKTVMQQEPPISEEIYKSLVRPRIFANPDDDDLDPLTSWSAYAAGWEPYFYRGSLVVRHEGAISGFGSIHFFLPKQNIGGVILGNSSEASDLAPVLAHELIDEALKVPKPKRPDWNALYLQRKAKREEDDEAGRLRKELRPDFDGTPQPQKIPLGTYTGEYWNAGYRGMILEIKDNKLFVNATDRSMGFYLTFEHICDQTKYIAHLEDCDDGGDDPFLAEFRFDNDRVVKMGLKIEPEIDAFIWFDKVDN</sequence>
<dbReference type="InterPro" id="IPR001466">
    <property type="entry name" value="Beta-lactam-related"/>
</dbReference>
<dbReference type="Pfam" id="PF00144">
    <property type="entry name" value="Beta-lactamase"/>
    <property type="match status" value="1"/>
</dbReference>
<dbReference type="Gene3D" id="3.40.710.10">
    <property type="entry name" value="DD-peptidase/beta-lactamase superfamily"/>
    <property type="match status" value="1"/>
</dbReference>
<dbReference type="OrthoDB" id="5946976at2759"/>
<feature type="domain" description="Peptidase S12 Pab87-related C-terminal" evidence="4">
    <location>
        <begin position="401"/>
        <end position="494"/>
    </location>
</feature>
<reference evidence="5" key="1">
    <citation type="journal article" date="2020" name="Stud. Mycol.">
        <title>101 Dothideomycetes genomes: a test case for predicting lifestyles and emergence of pathogens.</title>
        <authorList>
            <person name="Haridas S."/>
            <person name="Albert R."/>
            <person name="Binder M."/>
            <person name="Bloem J."/>
            <person name="Labutti K."/>
            <person name="Salamov A."/>
            <person name="Andreopoulos B."/>
            <person name="Baker S."/>
            <person name="Barry K."/>
            <person name="Bills G."/>
            <person name="Bluhm B."/>
            <person name="Cannon C."/>
            <person name="Castanera R."/>
            <person name="Culley D."/>
            <person name="Daum C."/>
            <person name="Ezra D."/>
            <person name="Gonzalez J."/>
            <person name="Henrissat B."/>
            <person name="Kuo A."/>
            <person name="Liang C."/>
            <person name="Lipzen A."/>
            <person name="Lutzoni F."/>
            <person name="Magnuson J."/>
            <person name="Mondo S."/>
            <person name="Nolan M."/>
            <person name="Ohm R."/>
            <person name="Pangilinan J."/>
            <person name="Park H.-J."/>
            <person name="Ramirez L."/>
            <person name="Alfaro M."/>
            <person name="Sun H."/>
            <person name="Tritt A."/>
            <person name="Yoshinaga Y."/>
            <person name="Zwiers L.-H."/>
            <person name="Turgeon B."/>
            <person name="Goodwin S."/>
            <person name="Spatafora J."/>
            <person name="Crous P."/>
            <person name="Grigoriev I."/>
        </authorList>
    </citation>
    <scope>NUCLEOTIDE SEQUENCE</scope>
    <source>
        <strain evidence="5">Tuck. ex Michener</strain>
    </source>
</reference>
<evidence type="ECO:0000256" key="1">
    <source>
        <dbReference type="ARBA" id="ARBA00038215"/>
    </source>
</evidence>
<dbReference type="AlphaFoldDB" id="A0A6A6HFD5"/>
<feature type="domain" description="Beta-lactamase-related" evidence="3">
    <location>
        <begin position="9"/>
        <end position="344"/>
    </location>
</feature>
<organism evidence="5 6">
    <name type="scientific">Viridothelium virens</name>
    <name type="common">Speckled blister lichen</name>
    <name type="synonym">Trypethelium virens</name>
    <dbReference type="NCBI Taxonomy" id="1048519"/>
    <lineage>
        <taxon>Eukaryota</taxon>
        <taxon>Fungi</taxon>
        <taxon>Dikarya</taxon>
        <taxon>Ascomycota</taxon>
        <taxon>Pezizomycotina</taxon>
        <taxon>Dothideomycetes</taxon>
        <taxon>Dothideomycetes incertae sedis</taxon>
        <taxon>Trypetheliales</taxon>
        <taxon>Trypetheliaceae</taxon>
        <taxon>Viridothelium</taxon>
    </lineage>
</organism>
<evidence type="ECO:0000259" key="4">
    <source>
        <dbReference type="Pfam" id="PF11954"/>
    </source>
</evidence>
<dbReference type="Proteomes" id="UP000800092">
    <property type="component" value="Unassembled WGS sequence"/>
</dbReference>
<evidence type="ECO:0000313" key="5">
    <source>
        <dbReference type="EMBL" id="KAF2236569.1"/>
    </source>
</evidence>
<dbReference type="Pfam" id="PF11954">
    <property type="entry name" value="DUF3471"/>
    <property type="match status" value="1"/>
</dbReference>
<name>A0A6A6HFD5_VIRVR</name>
<dbReference type="PANTHER" id="PTHR46825:SF9">
    <property type="entry name" value="BETA-LACTAMASE-RELATED DOMAIN-CONTAINING PROTEIN"/>
    <property type="match status" value="1"/>
</dbReference>
<dbReference type="PANTHER" id="PTHR46825">
    <property type="entry name" value="D-ALANYL-D-ALANINE-CARBOXYPEPTIDASE/ENDOPEPTIDASE AMPH"/>
    <property type="match status" value="1"/>
</dbReference>
<keyword evidence="6" id="KW-1185">Reference proteome</keyword>
<gene>
    <name evidence="5" type="ORF">EV356DRAFT_530850</name>
</gene>
<comment type="similarity">
    <text evidence="1">Belongs to the peptidase S12 family.</text>
</comment>
<dbReference type="InterPro" id="IPR021860">
    <property type="entry name" value="Peptidase_S12_Pab87-rel_C"/>
</dbReference>
<protein>
    <submittedName>
        <fullName evidence="5">Beta-lactamase family protein</fullName>
    </submittedName>
</protein>